<keyword evidence="6" id="KW-0206">Cytoskeleton</keyword>
<dbReference type="SUPFAM" id="SSF50978">
    <property type="entry name" value="WD40 repeat-like"/>
    <property type="match status" value="1"/>
</dbReference>
<feature type="region of interest" description="Disordered" evidence="11">
    <location>
        <begin position="975"/>
        <end position="997"/>
    </location>
</feature>
<evidence type="ECO:0000256" key="8">
    <source>
        <dbReference type="ARBA" id="ARBA00023605"/>
    </source>
</evidence>
<protein>
    <recommendedName>
        <fullName evidence="9">Cilia- and flagella-associated protein 43</fullName>
    </recommendedName>
</protein>
<dbReference type="InterPro" id="IPR036322">
    <property type="entry name" value="WD40_repeat_dom_sf"/>
</dbReference>
<accession>A0A6F9D8J7</accession>
<evidence type="ECO:0000256" key="4">
    <source>
        <dbReference type="ARBA" id="ARBA00022737"/>
    </source>
</evidence>
<dbReference type="SMART" id="SM00320">
    <property type="entry name" value="WD40"/>
    <property type="match status" value="7"/>
</dbReference>
<gene>
    <name evidence="12" type="primary">Cfap43</name>
</gene>
<organism evidence="12">
    <name type="scientific">Phallusia mammillata</name>
    <dbReference type="NCBI Taxonomy" id="59560"/>
    <lineage>
        <taxon>Eukaryota</taxon>
        <taxon>Metazoa</taxon>
        <taxon>Chordata</taxon>
        <taxon>Tunicata</taxon>
        <taxon>Ascidiacea</taxon>
        <taxon>Phlebobranchia</taxon>
        <taxon>Ascidiidae</taxon>
        <taxon>Phallusia</taxon>
    </lineage>
</organism>
<dbReference type="GO" id="GO:0060271">
    <property type="term" value="P:cilium assembly"/>
    <property type="evidence" value="ECO:0007669"/>
    <property type="project" value="TreeGrafter"/>
</dbReference>
<feature type="coiled-coil region" evidence="10">
    <location>
        <begin position="1051"/>
        <end position="1078"/>
    </location>
</feature>
<dbReference type="PANTHER" id="PTHR14885:SF1">
    <property type="entry name" value="CILIA- AND FLAGELLA-ASSOCIATED PROTEIN 43"/>
    <property type="match status" value="1"/>
</dbReference>
<keyword evidence="2" id="KW-0963">Cytoplasm</keyword>
<evidence type="ECO:0000256" key="6">
    <source>
        <dbReference type="ARBA" id="ARBA00023212"/>
    </source>
</evidence>
<evidence type="ECO:0000256" key="1">
    <source>
        <dbReference type="ARBA" id="ARBA00004430"/>
    </source>
</evidence>
<evidence type="ECO:0000256" key="3">
    <source>
        <dbReference type="ARBA" id="ARBA00022574"/>
    </source>
</evidence>
<evidence type="ECO:0000313" key="12">
    <source>
        <dbReference type="EMBL" id="CAB3230199.1"/>
    </source>
</evidence>
<dbReference type="EMBL" id="LR783875">
    <property type="protein sequence ID" value="CAB3230199.1"/>
    <property type="molecule type" value="mRNA"/>
</dbReference>
<feature type="compositionally biased region" description="Acidic residues" evidence="11">
    <location>
        <begin position="981"/>
        <end position="991"/>
    </location>
</feature>
<dbReference type="Gene3D" id="2.130.10.10">
    <property type="entry name" value="YVTN repeat-like/Quinoprotein amine dehydrogenase"/>
    <property type="match status" value="3"/>
</dbReference>
<evidence type="ECO:0000256" key="5">
    <source>
        <dbReference type="ARBA" id="ARBA00023054"/>
    </source>
</evidence>
<dbReference type="InterPro" id="IPR001680">
    <property type="entry name" value="WD40_rpt"/>
</dbReference>
<proteinExistence type="evidence at transcript level"/>
<keyword evidence="7" id="KW-0966">Cell projection</keyword>
<keyword evidence="3" id="KW-0853">WD repeat</keyword>
<comment type="subcellular location">
    <subcellularLocation>
        <location evidence="1">Cytoplasm</location>
        <location evidence="1">Cytoskeleton</location>
        <location evidence="1">Cilium axoneme</location>
    </subcellularLocation>
</comment>
<evidence type="ECO:0000256" key="7">
    <source>
        <dbReference type="ARBA" id="ARBA00023273"/>
    </source>
</evidence>
<keyword evidence="5 10" id="KW-0175">Coiled coil</keyword>
<feature type="region of interest" description="Disordered" evidence="11">
    <location>
        <begin position="773"/>
        <end position="807"/>
    </location>
</feature>
<reference evidence="12" key="1">
    <citation type="submission" date="2020-04" db="EMBL/GenBank/DDBJ databases">
        <authorList>
            <person name="Neveu A P."/>
        </authorList>
    </citation>
    <scope>NUCLEOTIDE SEQUENCE</scope>
    <source>
        <tissue evidence="12">Whole embryo</tissue>
    </source>
</reference>
<comment type="similarity">
    <text evidence="8">Belongs to the CFAP43 family.</text>
</comment>
<evidence type="ECO:0000256" key="9">
    <source>
        <dbReference type="ARBA" id="ARBA00023662"/>
    </source>
</evidence>
<dbReference type="GO" id="GO:0005930">
    <property type="term" value="C:axoneme"/>
    <property type="evidence" value="ECO:0007669"/>
    <property type="project" value="UniProtKB-SubCell"/>
</dbReference>
<dbReference type="GO" id="GO:0003341">
    <property type="term" value="P:cilium movement"/>
    <property type="evidence" value="ECO:0007669"/>
    <property type="project" value="UniProtKB-ARBA"/>
</dbReference>
<dbReference type="PANTHER" id="PTHR14885">
    <property type="entry name" value="CILIA- AND FLAGELLA-ASSOCIATED PROTEIN 43-RELATED"/>
    <property type="match status" value="1"/>
</dbReference>
<name>A0A6F9D8J7_9ASCI</name>
<evidence type="ECO:0000256" key="2">
    <source>
        <dbReference type="ARBA" id="ARBA00022490"/>
    </source>
</evidence>
<dbReference type="Pfam" id="PF25828">
    <property type="entry name" value="CC_Cfap43"/>
    <property type="match status" value="1"/>
</dbReference>
<keyword evidence="4" id="KW-0677">Repeat</keyword>
<feature type="compositionally biased region" description="Basic and acidic residues" evidence="11">
    <location>
        <begin position="1132"/>
        <end position="1144"/>
    </location>
</feature>
<sequence>MEHYGTLGVSWMQGYKGDKIYHVDPIHICFVCGNIVKFINIFDGEENVFLSPGNGISKMTTLPSSGLFAFAETGLNPRIFVCQFPSMNVMATLKDAANLEYTQLAFSTSGKYLVACSGLPDFSLFVWNWKTETLRCQEKLLNEQESTSLMFNPLNDHQISLIGPEQVTLWLIEECNQIAALTAKKVNLPASDGTVVGEAEDPSSRSGTRLGFHVPLPASTRAGLEGEKTKNFLAPENRHPRVRPSSQCWSTQGDVLVGCDEGQLFRINADSGKTNLLLGGMSDALVAGEAEPGMFNCMELNNKGLFVGGKDGVLRQIQMDNNGLRINQAHKAADSISSVRFSPGAQTTLSFGTIAGSLHCYNSVNQQHHQVSSTGSGKFVGVSFTSGGRFCVTCREDGEVQAWESETGKLVGSLSLGTRVTTVACCPSCWVVAVGTWTGHVIYVDISSLYSEEENRGLLRQVGCTRIHHAPVNFLVYDNAGRFLLCASDEENQVFVIDPKPSTEFNCIGYVDCKGTVNSLAIHQTSATKASVVATVTSQFVAEEEGDNAPSQLSNVVVIFTLTDEILAKPDDHYQSLRHNFKDASVNCVQYELTTEVDSAVITNIEDSIELAALSQRSKKLLRFKLASQKRQSQSEDPGLCPPTSDHTGHELGGGFLSLSSHGRWLASSSPDGNLIIRDLLNWDSVVTLLVHSFMEGGAKAVAFSPDANQIASVGLSDSSLVCLSWEFKSQGQKAGNAAVEHTRLLNMQLRSTVESEAQVLGDMKDWVHPLHESSSQVDESQGGAEVDERPITGAPSEITMTPTPTPSLDATWLDEREAMAVKEESAKFDEVKRLLRKEIKEMRKTILRMMADNENLPEIEQLRHDEYNLDTEEQKRMQDKQDREVQEVREEIYFENLAQRYLAYLIKKECWDDMVTKGRAITAFNANVSVSNYPTLHVTSAESALLEKVTRMRKIEMAANAVRKSVVEIAAAKSAAGGGGEDDEDDEEGVGGEGAGGVGGQLSLHGSLGPNYSGDSEFFYSQFELHTKEEKFSQIVLVKDAIRRIKDAFNESFSNVYRNKEQEISRIKERNVRIRQIMMELGMEAETVTDPSLGENEMPEKVFVVSDDEVTVERVLSEEQKREKEEEERVEEERKAAAKGDNKRERALVDMMGGVLEVKKEDMLKQDIPPPDCMTEKLEKDWSDEDKKKIKDYEKKMKDLQDEREKYRKNLENELKKLQQSNVDGMSGFDDSLNQLFNKRVKVDMVVNQEELKILRMTRSIMVDDELKTHEANLNYLLNVKSAAKVSAAEREAEVRRLVDEYREVYDSVVAEDKMLDRGFKREFSDVPLSLADQLYKLFRRRPRLQKQQRAVTDRSGSIDISHVEKGGSVVGGESVSTLSALEELDSDVNMPEGCDAHLWSRLCHSRRVKVESEIRVKQSAVTLAEMTQYLQRRQEEDDGLACEIDDVTKQQTKLYEDIMKNMLNIEVQFLLKQGRVEITCGPFIADYSDSILIHRGVVEDLNGTIRGLGESKVAAMTESKDFKKGIHQLEWDRKRMMMQMEDLNNKSRHIQMLKLTKDLQAFLNEENQSGKQAKQMAVLEETLKLQNKQLEKNVSHKNETTHHLSRTIRLKEHENKELDKVLEGLHVTVSERKNIANVNATERAKSTSDKRLKGIVQRRKLVDLAKAQAQEVAVLRAEVERLRMKTFPALVQVER</sequence>
<feature type="region of interest" description="Disordered" evidence="11">
    <location>
        <begin position="1117"/>
        <end position="1144"/>
    </location>
</feature>
<dbReference type="InterPro" id="IPR015943">
    <property type="entry name" value="WD40/YVTN_repeat-like_dom_sf"/>
</dbReference>
<feature type="coiled-coil region" evidence="10">
    <location>
        <begin position="1184"/>
        <end position="1225"/>
    </location>
</feature>
<evidence type="ECO:0000256" key="11">
    <source>
        <dbReference type="SAM" id="MobiDB-lite"/>
    </source>
</evidence>
<evidence type="ECO:0000256" key="10">
    <source>
        <dbReference type="SAM" id="Coils"/>
    </source>
</evidence>